<feature type="region of interest" description="Disordered" evidence="15">
    <location>
        <begin position="382"/>
        <end position="406"/>
    </location>
</feature>
<evidence type="ECO:0000256" key="3">
    <source>
        <dbReference type="ARBA" id="ARBA00007811"/>
    </source>
</evidence>
<dbReference type="Pfam" id="PF04387">
    <property type="entry name" value="PTPLA"/>
    <property type="match status" value="1"/>
</dbReference>
<keyword evidence="9 14" id="KW-0443">Lipid metabolism</keyword>
<evidence type="ECO:0000256" key="10">
    <source>
        <dbReference type="ARBA" id="ARBA00023136"/>
    </source>
</evidence>
<evidence type="ECO:0000256" key="7">
    <source>
        <dbReference type="ARBA" id="ARBA00022832"/>
    </source>
</evidence>
<evidence type="ECO:0000256" key="9">
    <source>
        <dbReference type="ARBA" id="ARBA00023098"/>
    </source>
</evidence>
<evidence type="ECO:0000256" key="15">
    <source>
        <dbReference type="SAM" id="MobiDB-lite"/>
    </source>
</evidence>
<feature type="region of interest" description="Disordered" evidence="15">
    <location>
        <begin position="434"/>
        <end position="463"/>
    </location>
</feature>
<comment type="pathway">
    <text evidence="2 14">Lipid metabolism; fatty acid biosynthesis.</text>
</comment>
<keyword evidence="8" id="KW-1133">Transmembrane helix</keyword>
<proteinExistence type="inferred from homology"/>
<dbReference type="PRINTS" id="PR01217">
    <property type="entry name" value="PRICHEXTENSN"/>
</dbReference>
<comment type="subcellular location">
    <subcellularLocation>
        <location evidence="14">Endoplasmic reticulum membrane</location>
        <topology evidence="14">Multi-pass membrane protein</topology>
    </subcellularLocation>
    <subcellularLocation>
        <location evidence="1">Membrane</location>
        <topology evidence="1">Multi-pass membrane protein</topology>
    </subcellularLocation>
</comment>
<keyword evidence="7 14" id="KW-0276">Fatty acid metabolism</keyword>
<dbReference type="GO" id="GO:0030148">
    <property type="term" value="P:sphingolipid biosynthetic process"/>
    <property type="evidence" value="ECO:0007669"/>
    <property type="project" value="TreeGrafter"/>
</dbReference>
<keyword evidence="6" id="KW-0812">Transmembrane</keyword>
<organism evidence="16 17">
    <name type="scientific">Castanea mollissima</name>
    <name type="common">Chinese chestnut</name>
    <dbReference type="NCBI Taxonomy" id="60419"/>
    <lineage>
        <taxon>Eukaryota</taxon>
        <taxon>Viridiplantae</taxon>
        <taxon>Streptophyta</taxon>
        <taxon>Embryophyta</taxon>
        <taxon>Tracheophyta</taxon>
        <taxon>Spermatophyta</taxon>
        <taxon>Magnoliopsida</taxon>
        <taxon>eudicotyledons</taxon>
        <taxon>Gunneridae</taxon>
        <taxon>Pentapetalae</taxon>
        <taxon>rosids</taxon>
        <taxon>fabids</taxon>
        <taxon>Fagales</taxon>
        <taxon>Fagaceae</taxon>
        <taxon>Castanea</taxon>
    </lineage>
</organism>
<gene>
    <name evidence="16" type="ORF">CMV_022003</name>
</gene>
<evidence type="ECO:0000256" key="2">
    <source>
        <dbReference type="ARBA" id="ARBA00005194"/>
    </source>
</evidence>
<comment type="similarity">
    <text evidence="3 14">Belongs to the very long-chain fatty acids dehydratase HACD family.</text>
</comment>
<dbReference type="InterPro" id="IPR007482">
    <property type="entry name" value="Tyr_Pase-like_PTPLA"/>
</dbReference>
<comment type="catalytic activity">
    <reaction evidence="13 14">
        <text>a very-long-chain (3R)-3-hydroxyacyl-CoA = a very-long-chain (2E)-enoyl-CoA + H2O</text>
        <dbReference type="Rhea" id="RHEA:45812"/>
        <dbReference type="ChEBI" id="CHEBI:15377"/>
        <dbReference type="ChEBI" id="CHEBI:83728"/>
        <dbReference type="ChEBI" id="CHEBI:85440"/>
        <dbReference type="EC" id="4.2.1.134"/>
    </reaction>
</comment>
<dbReference type="Proteomes" id="UP000737018">
    <property type="component" value="Unassembled WGS sequence"/>
</dbReference>
<protein>
    <recommendedName>
        <fullName evidence="4 14">Very-long-chain (3R)-3-hydroxyacyl-CoA dehydratase</fullName>
        <ecNumber evidence="4 14">4.2.1.134</ecNumber>
    </recommendedName>
</protein>
<reference evidence="16" key="1">
    <citation type="submission" date="2020-03" db="EMBL/GenBank/DDBJ databases">
        <title>Castanea mollissima Vanexum genome sequencing.</title>
        <authorList>
            <person name="Staton M."/>
        </authorList>
    </citation>
    <scope>NUCLEOTIDE SEQUENCE</scope>
    <source>
        <tissue evidence="16">Leaf</tissue>
    </source>
</reference>
<dbReference type="EMBL" id="JRKL02004505">
    <property type="protein sequence ID" value="KAF3952437.1"/>
    <property type="molecule type" value="Genomic_DNA"/>
</dbReference>
<keyword evidence="11 14" id="KW-0275">Fatty acid biosynthesis</keyword>
<keyword evidence="14" id="KW-0256">Endoplasmic reticulum</keyword>
<name>A0A8J4VC16_9ROSI</name>
<accession>A0A8J4VC16</accession>
<keyword evidence="17" id="KW-1185">Reference proteome</keyword>
<dbReference type="GO" id="GO:0005789">
    <property type="term" value="C:endoplasmic reticulum membrane"/>
    <property type="evidence" value="ECO:0007669"/>
    <property type="project" value="UniProtKB-SubCell"/>
</dbReference>
<feature type="compositionally biased region" description="Low complexity" evidence="15">
    <location>
        <begin position="277"/>
        <end position="295"/>
    </location>
</feature>
<evidence type="ECO:0000256" key="14">
    <source>
        <dbReference type="RuleBase" id="RU363109"/>
    </source>
</evidence>
<feature type="compositionally biased region" description="Pro residues" evidence="15">
    <location>
        <begin position="296"/>
        <end position="347"/>
    </location>
</feature>
<dbReference type="EC" id="4.2.1.134" evidence="4 14"/>
<comment type="function">
    <text evidence="14">Catalyzes the third of the four reactions of the long-chain fatty acids elongation cycle. This endoplasmic reticulum-bound enzymatic process, allows the addition of two carbons to the chain of long- and very long-chain fatty acids/VLCFAs per cycle. This enzyme catalyzes the dehydration of the 3-hydroxyacyl-CoA intermediate into trans-2,3-enoyl-CoA, within each cycle of fatty acid elongation. Thereby, it participates to the production of VLCFAs of different chain lengths that are involved in multiple biological processes as precursors of membrane lipids and lipid mediators.</text>
</comment>
<feature type="compositionally biased region" description="Low complexity" evidence="15">
    <location>
        <begin position="395"/>
        <end position="406"/>
    </location>
</feature>
<dbReference type="GO" id="GO:0042761">
    <property type="term" value="P:very long-chain fatty acid biosynthetic process"/>
    <property type="evidence" value="ECO:0007669"/>
    <property type="project" value="TreeGrafter"/>
</dbReference>
<evidence type="ECO:0000256" key="12">
    <source>
        <dbReference type="ARBA" id="ARBA00023239"/>
    </source>
</evidence>
<sequence>MDHSREEDCGLLRIGFDSHGESSYVEVDTDSSPSQEMRPIDMLQRGYIGDSQIHDDMEIGVELVQGPSEEVVEEAWSGDRSLSTAISDCTIKVKKWNFEEFGNLFARKRRVLARLGGVQKAIACNPSEALLSMAAANAGRIDYTEPGPIDRSVLSKQLKHRSEAIWNGQYWAWARFPYLCPAVEHGPPVGAYGPPVRGPLSLKWLWVPNKKNRPAHIFRDRYREQIASMLPDQIEGYVRLLRRHPMGTEDHKDITEVLTAVHAIERVQHPIPEAPNEEAPTPTGPSTSTTPAGCRPRPPVASPRVVPTPDPSPCTPHPSPCPTIPSSTPHPSPTPTIPSPTPHPSPRPTILTPTPHPCPVSDIRPPTPRSFPQLLPIPSFDLGIDPTPPDMQQEPPSHSTSTAPSSAIDLPHVQAEQTVGLPVVAEGRPKRISKAPPCGTGGHKHGHNAGPEASDEEHARPPPHYTRRYKIQKSERVRASKVYCAVERPLQLAQAAAILEIFHSLVGLVRSPVSATLPQIASRLYLTWFILWSFPQT</sequence>
<evidence type="ECO:0000256" key="5">
    <source>
        <dbReference type="ARBA" id="ARBA00022516"/>
    </source>
</evidence>
<evidence type="ECO:0000313" key="17">
    <source>
        <dbReference type="Proteomes" id="UP000737018"/>
    </source>
</evidence>
<dbReference type="PANTHER" id="PTHR11035">
    <property type="entry name" value="VERY-LONG-CHAIN (3R)-3-HYDROXYACYL-COA DEHYDRATASE"/>
    <property type="match status" value="1"/>
</dbReference>
<dbReference type="PANTHER" id="PTHR11035:SF3">
    <property type="entry name" value="VERY-LONG-CHAIN (3R)-3-HYDROXYACYL-COA DEHYDRATASE"/>
    <property type="match status" value="1"/>
</dbReference>
<keyword evidence="5 14" id="KW-0444">Lipid biosynthesis</keyword>
<evidence type="ECO:0000256" key="13">
    <source>
        <dbReference type="ARBA" id="ARBA00036671"/>
    </source>
</evidence>
<dbReference type="OrthoDB" id="46988at2759"/>
<dbReference type="AlphaFoldDB" id="A0A8J4VC16"/>
<evidence type="ECO:0000256" key="1">
    <source>
        <dbReference type="ARBA" id="ARBA00004141"/>
    </source>
</evidence>
<evidence type="ECO:0000256" key="8">
    <source>
        <dbReference type="ARBA" id="ARBA00022989"/>
    </source>
</evidence>
<dbReference type="GO" id="GO:0030497">
    <property type="term" value="P:fatty acid elongation"/>
    <property type="evidence" value="ECO:0007669"/>
    <property type="project" value="TreeGrafter"/>
</dbReference>
<keyword evidence="12 14" id="KW-0456">Lyase</keyword>
<evidence type="ECO:0000313" key="16">
    <source>
        <dbReference type="EMBL" id="KAF3952437.1"/>
    </source>
</evidence>
<keyword evidence="10 14" id="KW-0472">Membrane</keyword>
<evidence type="ECO:0000256" key="11">
    <source>
        <dbReference type="ARBA" id="ARBA00023160"/>
    </source>
</evidence>
<evidence type="ECO:0000256" key="4">
    <source>
        <dbReference type="ARBA" id="ARBA00013122"/>
    </source>
</evidence>
<dbReference type="UniPathway" id="UPA00094"/>
<feature type="region of interest" description="Disordered" evidence="15">
    <location>
        <begin position="269"/>
        <end position="370"/>
    </location>
</feature>
<dbReference type="GO" id="GO:0102158">
    <property type="term" value="F:very-long-chain (3R)-3-hydroxyacyl-CoA dehydratase activity"/>
    <property type="evidence" value="ECO:0007669"/>
    <property type="project" value="UniProtKB-EC"/>
</dbReference>
<comment type="caution">
    <text evidence="16">The sequence shown here is derived from an EMBL/GenBank/DDBJ whole genome shotgun (WGS) entry which is preliminary data.</text>
</comment>
<evidence type="ECO:0000256" key="6">
    <source>
        <dbReference type="ARBA" id="ARBA00022692"/>
    </source>
</evidence>